<comment type="function">
    <text evidence="10">Specifically methylates the N1 position of guanosine-37 in various cytoplasmic and mitochondrial tRNAs. Methylation is not dependent on the nature of the nucleoside 5' of the target nucleoside. This is the first step in the biosynthesis of wybutosine (yW), a modified base adjacent to the anticodon of tRNAs and required for accurate decoding.</text>
</comment>
<evidence type="ECO:0000256" key="6">
    <source>
        <dbReference type="ARBA" id="ARBA00022694"/>
    </source>
</evidence>
<keyword evidence="4 10" id="KW-0808">Transferase</keyword>
<reference evidence="14" key="1">
    <citation type="submission" date="2016-04" db="EMBL/GenBank/DDBJ databases">
        <title>Comparative genomics of biotechnologically important yeasts.</title>
        <authorList>
            <consortium name="DOE Joint Genome Institute"/>
            <person name="Riley R."/>
            <person name="Haridas S."/>
            <person name="Wolfe K.H."/>
            <person name="Lopes M.R."/>
            <person name="Hittinger C.T."/>
            <person name="Goker M."/>
            <person name="Salamov A."/>
            <person name="Wisecaver J."/>
            <person name="Long T.M."/>
            <person name="Aerts A.L."/>
            <person name="Barry K."/>
            <person name="Choi C."/>
            <person name="Clum A."/>
            <person name="Coughlan A.Y."/>
            <person name="Deshpande S."/>
            <person name="Douglass A.P."/>
            <person name="Hanson S.J."/>
            <person name="Klenk H.-P."/>
            <person name="Labutti K."/>
            <person name="Lapidus A."/>
            <person name="Lindquist E."/>
            <person name="Lipzen A."/>
            <person name="Meier-Kolthoff J.P."/>
            <person name="Ohm R.A."/>
            <person name="Otillar R.P."/>
            <person name="Pangilinan J."/>
            <person name="Peng Y."/>
            <person name="Rokas A."/>
            <person name="Rosa C.A."/>
            <person name="Scheuner C."/>
            <person name="Sibirny A.A."/>
            <person name="Slot J.C."/>
            <person name="Stielow J.B."/>
            <person name="Sun H."/>
            <person name="Kurtzman C.P."/>
            <person name="Blackwell M."/>
            <person name="Grigoriev I.V."/>
            <person name="Jeffries T.W."/>
        </authorList>
    </citation>
    <scope>NUCLEOTIDE SEQUENCE [LARGE SCALE GENOMIC DNA]</scope>
    <source>
        <strain evidence="14">NRRL YB-2248</strain>
    </source>
</reference>
<dbReference type="PROSITE" id="PS51684">
    <property type="entry name" value="SAM_MT_TRM5_TYW2"/>
    <property type="match status" value="1"/>
</dbReference>
<comment type="catalytic activity">
    <reaction evidence="9 10">
        <text>guanosine(37) in tRNA + S-adenosyl-L-methionine = N(1)-methylguanosine(37) in tRNA + S-adenosyl-L-homocysteine + H(+)</text>
        <dbReference type="Rhea" id="RHEA:36899"/>
        <dbReference type="Rhea" id="RHEA-COMP:10145"/>
        <dbReference type="Rhea" id="RHEA-COMP:10147"/>
        <dbReference type="ChEBI" id="CHEBI:15378"/>
        <dbReference type="ChEBI" id="CHEBI:57856"/>
        <dbReference type="ChEBI" id="CHEBI:59789"/>
        <dbReference type="ChEBI" id="CHEBI:73542"/>
        <dbReference type="ChEBI" id="CHEBI:74269"/>
        <dbReference type="EC" id="2.1.1.228"/>
    </reaction>
</comment>
<dbReference type="Gene3D" id="3.40.50.150">
    <property type="entry name" value="Vaccinia Virus protein VP39"/>
    <property type="match status" value="1"/>
</dbReference>
<dbReference type="InterPro" id="IPR029063">
    <property type="entry name" value="SAM-dependent_MTases_sf"/>
</dbReference>
<dbReference type="FunFam" id="3.30.300.110:FF:000001">
    <property type="entry name" value="tRNA (guanine(37)-N1)-methyltransferase"/>
    <property type="match status" value="1"/>
</dbReference>
<keyword evidence="7 10" id="KW-0496">Mitochondrion</keyword>
<dbReference type="InterPro" id="IPR056743">
    <property type="entry name" value="TRM5-TYW2-like_MTfase"/>
</dbReference>
<evidence type="ECO:0000256" key="8">
    <source>
        <dbReference type="ARBA" id="ARBA00023242"/>
    </source>
</evidence>
<evidence type="ECO:0000259" key="12">
    <source>
        <dbReference type="PROSITE" id="PS51684"/>
    </source>
</evidence>
<accession>A0A1E4SSR3</accession>
<keyword evidence="3 10" id="KW-0489">Methyltransferase</keyword>
<feature type="binding site" evidence="10">
    <location>
        <position position="363"/>
    </location>
    <ligand>
        <name>S-adenosyl-L-methionine</name>
        <dbReference type="ChEBI" id="CHEBI:59789"/>
    </ligand>
</feature>
<dbReference type="InterPro" id="IPR025792">
    <property type="entry name" value="tRNA_Gua_MeTrfase_euk"/>
</dbReference>
<feature type="binding site" evidence="10">
    <location>
        <begin position="276"/>
        <end position="277"/>
    </location>
    <ligand>
        <name>S-adenosyl-L-methionine</name>
        <dbReference type="ChEBI" id="CHEBI:59789"/>
    </ligand>
</feature>
<dbReference type="Pfam" id="PF02475">
    <property type="entry name" value="TRM5-TYW2_MTfase"/>
    <property type="match status" value="1"/>
</dbReference>
<evidence type="ECO:0000256" key="11">
    <source>
        <dbReference type="SAM" id="MobiDB-lite"/>
    </source>
</evidence>
<keyword evidence="6 10" id="KW-0819">tRNA processing</keyword>
<organism evidence="13 14">
    <name type="scientific">[Candida] arabinofermentans NRRL YB-2248</name>
    <dbReference type="NCBI Taxonomy" id="983967"/>
    <lineage>
        <taxon>Eukaryota</taxon>
        <taxon>Fungi</taxon>
        <taxon>Dikarya</taxon>
        <taxon>Ascomycota</taxon>
        <taxon>Saccharomycotina</taxon>
        <taxon>Pichiomycetes</taxon>
        <taxon>Pichiales</taxon>
        <taxon>Pichiaceae</taxon>
        <taxon>Ogataea</taxon>
        <taxon>Ogataea/Candida clade</taxon>
    </lineage>
</organism>
<gene>
    <name evidence="10" type="primary">TRM5</name>
    <name evidence="13" type="ORF">CANARDRAFT_205009</name>
</gene>
<comment type="subcellular location">
    <subcellularLocation>
        <location evidence="10">Mitochondrion matrix</location>
    </subcellularLocation>
    <subcellularLocation>
        <location evidence="10">Nucleus</location>
    </subcellularLocation>
    <subcellularLocation>
        <location evidence="10">Cytoplasm</location>
    </subcellularLocation>
    <text evidence="10">Predominantly in the mitochondria and in the nucleus.</text>
</comment>
<dbReference type="SUPFAM" id="SSF53335">
    <property type="entry name" value="S-adenosyl-L-methionine-dependent methyltransferases"/>
    <property type="match status" value="1"/>
</dbReference>
<proteinExistence type="inferred from homology"/>
<evidence type="ECO:0000256" key="10">
    <source>
        <dbReference type="HAMAP-Rule" id="MF_03152"/>
    </source>
</evidence>
<dbReference type="GO" id="GO:0002939">
    <property type="term" value="P:tRNA N1-guanine methylation"/>
    <property type="evidence" value="ECO:0007669"/>
    <property type="project" value="TreeGrafter"/>
</dbReference>
<dbReference type="PANTHER" id="PTHR23245">
    <property type="entry name" value="TRNA METHYLTRANSFERASE"/>
    <property type="match status" value="1"/>
</dbReference>
<dbReference type="GO" id="GO:0052906">
    <property type="term" value="F:tRNA (guanine(37)-N1)-methyltransferase activity"/>
    <property type="evidence" value="ECO:0007669"/>
    <property type="project" value="UniProtKB-UniRule"/>
</dbReference>
<evidence type="ECO:0000313" key="13">
    <source>
        <dbReference type="EMBL" id="ODV82558.1"/>
    </source>
</evidence>
<evidence type="ECO:0000313" key="14">
    <source>
        <dbReference type="Proteomes" id="UP000094801"/>
    </source>
</evidence>
<feature type="binding site" evidence="10">
    <location>
        <begin position="304"/>
        <end position="305"/>
    </location>
    <ligand>
        <name>S-adenosyl-L-methionine</name>
        <dbReference type="ChEBI" id="CHEBI:59789"/>
    </ligand>
</feature>
<dbReference type="Gene3D" id="3.30.300.110">
    <property type="entry name" value="Met-10+ protein-like domains"/>
    <property type="match status" value="1"/>
</dbReference>
<dbReference type="InterPro" id="IPR030382">
    <property type="entry name" value="MeTrfase_TRM5/TYW2"/>
</dbReference>
<dbReference type="InterPro" id="IPR056744">
    <property type="entry name" value="TRM5/TYW2-like_N"/>
</dbReference>
<dbReference type="HAMAP" id="MF_03152">
    <property type="entry name" value="TRM5"/>
    <property type="match status" value="1"/>
</dbReference>
<feature type="domain" description="SAM-dependent methyltransferase TRM5/TYW2-type" evidence="12">
    <location>
        <begin position="149"/>
        <end position="465"/>
    </location>
</feature>
<dbReference type="PANTHER" id="PTHR23245:SF36">
    <property type="entry name" value="TRNA (GUANINE(37)-N1)-METHYLTRANSFERASE"/>
    <property type="match status" value="1"/>
</dbReference>
<dbReference type="STRING" id="983967.A0A1E4SSR3"/>
<evidence type="ECO:0000256" key="7">
    <source>
        <dbReference type="ARBA" id="ARBA00023128"/>
    </source>
</evidence>
<feature type="binding site" evidence="10">
    <location>
        <position position="238"/>
    </location>
    <ligand>
        <name>S-adenosyl-L-methionine</name>
        <dbReference type="ChEBI" id="CHEBI:59789"/>
    </ligand>
</feature>
<keyword evidence="8 10" id="KW-0539">Nucleus</keyword>
<evidence type="ECO:0000256" key="4">
    <source>
        <dbReference type="ARBA" id="ARBA00022679"/>
    </source>
</evidence>
<dbReference type="Pfam" id="PF25133">
    <property type="entry name" value="TYW2_N_2"/>
    <property type="match status" value="1"/>
</dbReference>
<evidence type="ECO:0000256" key="9">
    <source>
        <dbReference type="ARBA" id="ARBA00047783"/>
    </source>
</evidence>
<name>A0A1E4SSR3_9ASCO</name>
<evidence type="ECO:0000256" key="2">
    <source>
        <dbReference type="ARBA" id="ARBA00022490"/>
    </source>
</evidence>
<dbReference type="EMBL" id="KV453881">
    <property type="protein sequence ID" value="ODV82558.1"/>
    <property type="molecule type" value="Genomic_DNA"/>
</dbReference>
<keyword evidence="2 10" id="KW-0963">Cytoplasm</keyword>
<evidence type="ECO:0000256" key="5">
    <source>
        <dbReference type="ARBA" id="ARBA00022691"/>
    </source>
</evidence>
<keyword evidence="14" id="KW-1185">Reference proteome</keyword>
<sequence length="470" mass="53457">MASTTPTHSLPFLTPEDLVPPVNRGLKVLDKSLFTKKFNVWSVTFPQFQHISDFLKNCKDDVLKLPKISPVTKPMPENNNMKSVLLTERLVDLSKKDQVLSKETLKDIDSNNGKFQLQSIELDYSYWKAEQILKAILPVELHDDVPSSFTVTGHLAHLNLREEFKPYDRLIGQVILDKNTSIKTVVDKVGTIDTTFRTFEMKVIAGKPDMIVELKESDCIFNFDFSKVYWNSRLSTEHNRIVSGFQAAEAVCDVMAGVGPFAVPAGKKKCLVFANDLNPNSFKYLSRNITKNKVQDYVVPFNQDGRDFIKSSPTILQQYALENPEVKLSKPKSSTHKNGTSKRHCPPTPTAPTPTFFSHYVMNLPDSAITFVDSYIGLFSNAFPQLTKEQIKELPGFKLPIINVHHFEKFEHTETPTDEELHKRVHSKLTKLLNYDIPFDNVKFHLVRMVAPTKPMYCVSFELPEEVAFA</sequence>
<evidence type="ECO:0000256" key="1">
    <source>
        <dbReference type="ARBA" id="ARBA00009775"/>
    </source>
</evidence>
<comment type="similarity">
    <text evidence="10">Belongs to the TRM5 / TYW2 family.</text>
</comment>
<comment type="subunit">
    <text evidence="10">Monomer.</text>
</comment>
<dbReference type="GO" id="GO:0005634">
    <property type="term" value="C:nucleus"/>
    <property type="evidence" value="ECO:0007669"/>
    <property type="project" value="UniProtKB-SubCell"/>
</dbReference>
<comment type="similarity">
    <text evidence="1">Belongs to the class I-like SAM-binding methyltransferase superfamily. TRM5/TYW2 family.</text>
</comment>
<dbReference type="EC" id="2.1.1.228" evidence="10"/>
<evidence type="ECO:0000256" key="3">
    <source>
        <dbReference type="ARBA" id="ARBA00022603"/>
    </source>
</evidence>
<feature type="region of interest" description="Disordered" evidence="11">
    <location>
        <begin position="328"/>
        <end position="349"/>
    </location>
</feature>
<dbReference type="AlphaFoldDB" id="A0A1E4SSR3"/>
<dbReference type="Proteomes" id="UP000094801">
    <property type="component" value="Unassembled WGS sequence"/>
</dbReference>
<feature type="compositionally biased region" description="Basic residues" evidence="11">
    <location>
        <begin position="329"/>
        <end position="345"/>
    </location>
</feature>
<dbReference type="GO" id="GO:0005759">
    <property type="term" value="C:mitochondrial matrix"/>
    <property type="evidence" value="ECO:0007669"/>
    <property type="project" value="UniProtKB-SubCell"/>
</dbReference>
<keyword evidence="5 10" id="KW-0949">S-adenosyl-L-methionine</keyword>
<protein>
    <recommendedName>
        <fullName evidence="10">tRNA (guanine(37)-N1)-methyltransferase</fullName>
        <ecNumber evidence="10">2.1.1.228</ecNumber>
    </recommendedName>
    <alternativeName>
        <fullName evidence="10">M1G-methyltransferase</fullName>
    </alternativeName>
    <alternativeName>
        <fullName evidence="10">tRNA [GM37] methyltransferase</fullName>
    </alternativeName>
    <alternativeName>
        <fullName evidence="10">tRNA methyltransferase 5</fullName>
    </alternativeName>
</protein>
<dbReference type="GO" id="GO:0070901">
    <property type="term" value="P:mitochondrial tRNA methylation"/>
    <property type="evidence" value="ECO:0007669"/>
    <property type="project" value="TreeGrafter"/>
</dbReference>
<dbReference type="OrthoDB" id="408788at2759"/>